<evidence type="ECO:0000256" key="4">
    <source>
        <dbReference type="ARBA" id="ARBA00022517"/>
    </source>
</evidence>
<dbReference type="OrthoDB" id="5297600at2"/>
<dbReference type="Pfam" id="PF02620">
    <property type="entry name" value="YceD"/>
    <property type="match status" value="1"/>
</dbReference>
<protein>
    <recommendedName>
        <fullName evidence="3">Large ribosomal RNA subunit accumulation protein YceD</fullName>
    </recommendedName>
    <alternativeName>
        <fullName evidence="5">23S rRNA accumulation protein YceD</fullName>
    </alternativeName>
</protein>
<dbReference type="GO" id="GO:0005829">
    <property type="term" value="C:cytosol"/>
    <property type="evidence" value="ECO:0007669"/>
    <property type="project" value="TreeGrafter"/>
</dbReference>
<dbReference type="EMBL" id="SGWZ01000001">
    <property type="protein sequence ID" value="RZS73768.1"/>
    <property type="molecule type" value="Genomic_DNA"/>
</dbReference>
<dbReference type="InterPro" id="IPR039255">
    <property type="entry name" value="YceD_bac"/>
</dbReference>
<organism evidence="7 9">
    <name type="scientific">Kerstersia gyiorum</name>
    <dbReference type="NCBI Taxonomy" id="206506"/>
    <lineage>
        <taxon>Bacteria</taxon>
        <taxon>Pseudomonadati</taxon>
        <taxon>Pseudomonadota</taxon>
        <taxon>Betaproteobacteria</taxon>
        <taxon>Burkholderiales</taxon>
        <taxon>Alcaligenaceae</taxon>
        <taxon>Kerstersia</taxon>
    </lineage>
</organism>
<keyword evidence="9" id="KW-1185">Reference proteome</keyword>
<evidence type="ECO:0000256" key="1">
    <source>
        <dbReference type="ARBA" id="ARBA00002868"/>
    </source>
</evidence>
<evidence type="ECO:0000313" key="10">
    <source>
        <dbReference type="Proteomes" id="UP000292039"/>
    </source>
</evidence>
<accession>A0A171KVT7</accession>
<dbReference type="RefSeq" id="WP_068366784.1">
    <property type="nucleotide sequence ID" value="NZ_CBCSEB010000002.1"/>
</dbReference>
<dbReference type="PATRIC" id="fig|206506.3.peg.317"/>
<feature type="region of interest" description="Disordered" evidence="6">
    <location>
        <begin position="97"/>
        <end position="123"/>
    </location>
</feature>
<dbReference type="Proteomes" id="UP000292039">
    <property type="component" value="Unassembled WGS sequence"/>
</dbReference>
<dbReference type="GO" id="GO:0042254">
    <property type="term" value="P:ribosome biogenesis"/>
    <property type="evidence" value="ECO:0007669"/>
    <property type="project" value="UniProtKB-KW"/>
</dbReference>
<comment type="similarity">
    <text evidence="2">Belongs to the DUF177 domain family.</text>
</comment>
<comment type="function">
    <text evidence="1">Plays a role in synthesis, processing and/or stability of 23S rRNA.</text>
</comment>
<evidence type="ECO:0000256" key="3">
    <source>
        <dbReference type="ARBA" id="ARBA00015716"/>
    </source>
</evidence>
<evidence type="ECO:0000256" key="6">
    <source>
        <dbReference type="SAM" id="MobiDB-lite"/>
    </source>
</evidence>
<reference evidence="7 9" key="1">
    <citation type="submission" date="2015-04" db="EMBL/GenBank/DDBJ databases">
        <title>Genome sequence of Kerstersia gyiorum CG1.</title>
        <authorList>
            <person name="Greninger A.L."/>
            <person name="Kozyreva V."/>
            <person name="Chaturvedi V."/>
        </authorList>
    </citation>
    <scope>NUCLEOTIDE SEQUENCE [LARGE SCALE GENOMIC DNA]</scope>
    <source>
        <strain evidence="7 9">CG1</strain>
    </source>
</reference>
<dbReference type="AlphaFoldDB" id="A0A171KVT7"/>
<dbReference type="PANTHER" id="PTHR38099">
    <property type="entry name" value="LARGE RIBOSOMAL RNA SUBUNIT ACCUMULATION PROTEIN YCED"/>
    <property type="match status" value="1"/>
</dbReference>
<keyword evidence="4" id="KW-0690">Ribosome biogenesis</keyword>
<reference evidence="8 10" key="2">
    <citation type="submission" date="2019-02" db="EMBL/GenBank/DDBJ databases">
        <title>Genomic Encyclopedia of Type Strains, Phase IV (KMG-IV): sequencing the most valuable type-strain genomes for metagenomic binning, comparative biology and taxonomic classification.</title>
        <authorList>
            <person name="Goeker M."/>
        </authorList>
    </citation>
    <scope>NUCLEOTIDE SEQUENCE [LARGE SCALE GENOMIC DNA]</scope>
    <source>
        <strain evidence="8 10">DSM 16618</strain>
    </source>
</reference>
<proteinExistence type="inferred from homology"/>
<comment type="caution">
    <text evidence="7">The sequence shown here is derived from an EMBL/GenBank/DDBJ whole genome shotgun (WGS) entry which is preliminary data.</text>
</comment>
<dbReference type="InterPro" id="IPR003772">
    <property type="entry name" value="YceD"/>
</dbReference>
<evidence type="ECO:0000313" key="8">
    <source>
        <dbReference type="EMBL" id="RZS73768.1"/>
    </source>
</evidence>
<evidence type="ECO:0000256" key="5">
    <source>
        <dbReference type="ARBA" id="ARBA00031841"/>
    </source>
</evidence>
<dbReference type="STRING" id="206506.AAV32_01395"/>
<name>A0A171KVT7_9BURK</name>
<evidence type="ECO:0000313" key="7">
    <source>
        <dbReference type="EMBL" id="KKO73004.1"/>
    </source>
</evidence>
<dbReference type="Proteomes" id="UP000078084">
    <property type="component" value="Unassembled WGS sequence"/>
</dbReference>
<evidence type="ECO:0000256" key="2">
    <source>
        <dbReference type="ARBA" id="ARBA00010740"/>
    </source>
</evidence>
<sequence>MGAVVDIFAFVRTRRQTRGEQPLARFTRLVSDLPEQPQGEAGMVRWQAEGVAGRHGESLLRLRAQAQPVVMCQRCLVPFVWPVDVDTLLQPVADEARLEGDAESDGSGDDGEEDEPEKILGSSRFDLLEQVEDELILSIPYAPRHDVCPDASAAGAGDEQEAPAAKRPSPFAVLAKLKK</sequence>
<feature type="region of interest" description="Disordered" evidence="6">
    <location>
        <begin position="148"/>
        <end position="179"/>
    </location>
</feature>
<dbReference type="PANTHER" id="PTHR38099:SF1">
    <property type="entry name" value="LARGE RIBOSOMAL RNA SUBUNIT ACCUMULATION PROTEIN YCED"/>
    <property type="match status" value="1"/>
</dbReference>
<evidence type="ECO:0000313" key="9">
    <source>
        <dbReference type="Proteomes" id="UP000078084"/>
    </source>
</evidence>
<gene>
    <name evidence="7" type="ORF">AAV32_01395</name>
    <name evidence="8" type="ORF">EV679_0972</name>
</gene>
<dbReference type="EMBL" id="LBNE01000001">
    <property type="protein sequence ID" value="KKO73004.1"/>
    <property type="molecule type" value="Genomic_DNA"/>
</dbReference>
<feature type="compositionally biased region" description="Acidic residues" evidence="6">
    <location>
        <begin position="101"/>
        <end position="116"/>
    </location>
</feature>